<feature type="transmembrane region" description="Helical" evidence="2">
    <location>
        <begin position="68"/>
        <end position="88"/>
    </location>
</feature>
<feature type="non-terminal residue" evidence="3">
    <location>
        <position position="1"/>
    </location>
</feature>
<gene>
    <name evidence="3" type="ORF">SCF082_LOCUS10911</name>
</gene>
<name>A0ABP0J9G0_9DINO</name>
<keyword evidence="2" id="KW-0812">Transmembrane</keyword>
<sequence>ETWLMSDIPSHESTSTPAETEETRIAIGEATVQVLRDEQNLFAGLLAGLFAAIAGAAIWAIVTALTGYQIGWMAVGVGFLVGLAVRSLGKGIDKIFGVMGALLGLFGCLLGNLLAVCYFISDAMGIAYFDVVMQLTPAIAIEILQDTFTPIDLLFYGIAIYEAYRFSFRNITEDDLANALAQSGGQLEEA</sequence>
<proteinExistence type="predicted"/>
<keyword evidence="2" id="KW-0472">Membrane</keyword>
<evidence type="ECO:0008006" key="5">
    <source>
        <dbReference type="Google" id="ProtNLM"/>
    </source>
</evidence>
<feature type="transmembrane region" description="Helical" evidence="2">
    <location>
        <begin position="41"/>
        <end position="62"/>
    </location>
</feature>
<dbReference type="Proteomes" id="UP001642464">
    <property type="component" value="Unassembled WGS sequence"/>
</dbReference>
<keyword evidence="2" id="KW-1133">Transmembrane helix</keyword>
<evidence type="ECO:0000256" key="1">
    <source>
        <dbReference type="SAM" id="MobiDB-lite"/>
    </source>
</evidence>
<comment type="caution">
    <text evidence="3">The sequence shown here is derived from an EMBL/GenBank/DDBJ whole genome shotgun (WGS) entry which is preliminary data.</text>
</comment>
<protein>
    <recommendedName>
        <fullName evidence="5">CvpA family protein</fullName>
    </recommendedName>
</protein>
<organism evidence="3 4">
    <name type="scientific">Durusdinium trenchii</name>
    <dbReference type="NCBI Taxonomy" id="1381693"/>
    <lineage>
        <taxon>Eukaryota</taxon>
        <taxon>Sar</taxon>
        <taxon>Alveolata</taxon>
        <taxon>Dinophyceae</taxon>
        <taxon>Suessiales</taxon>
        <taxon>Symbiodiniaceae</taxon>
        <taxon>Durusdinium</taxon>
    </lineage>
</organism>
<reference evidence="3 4" key="1">
    <citation type="submission" date="2024-02" db="EMBL/GenBank/DDBJ databases">
        <authorList>
            <person name="Chen Y."/>
            <person name="Shah S."/>
            <person name="Dougan E. K."/>
            <person name="Thang M."/>
            <person name="Chan C."/>
        </authorList>
    </citation>
    <scope>NUCLEOTIDE SEQUENCE [LARGE SCALE GENOMIC DNA]</scope>
</reference>
<dbReference type="EMBL" id="CAXAMM010006441">
    <property type="protein sequence ID" value="CAK9011024.1"/>
    <property type="molecule type" value="Genomic_DNA"/>
</dbReference>
<evidence type="ECO:0000256" key="2">
    <source>
        <dbReference type="SAM" id="Phobius"/>
    </source>
</evidence>
<keyword evidence="4" id="KW-1185">Reference proteome</keyword>
<feature type="region of interest" description="Disordered" evidence="1">
    <location>
        <begin position="1"/>
        <end position="20"/>
    </location>
</feature>
<evidence type="ECO:0000313" key="4">
    <source>
        <dbReference type="Proteomes" id="UP001642464"/>
    </source>
</evidence>
<evidence type="ECO:0000313" key="3">
    <source>
        <dbReference type="EMBL" id="CAK9011024.1"/>
    </source>
</evidence>
<accession>A0ABP0J9G0</accession>
<feature type="transmembrane region" description="Helical" evidence="2">
    <location>
        <begin position="95"/>
        <end position="121"/>
    </location>
</feature>